<gene>
    <name evidence="3" type="ORF">HHJ78_08130</name>
</gene>
<evidence type="ECO:0000313" key="3">
    <source>
        <dbReference type="EMBL" id="NMW65489.1"/>
    </source>
</evidence>
<keyword evidence="2" id="KW-0472">Membrane</keyword>
<feature type="region of interest" description="Disordered" evidence="1">
    <location>
        <begin position="1"/>
        <end position="51"/>
    </location>
</feature>
<name>A0A7Y0TVE4_9ACTO</name>
<sequence>MTSGQYPGFSPDSVPNGVPPQMPNEVPPQASGPTPSAFSNQRAVPQNQPAAPNGLVYQVPPGYVVANGQLVAAPVTKTRRGLVIGIVASSLVLVLAITLFILLFTGDRSVPGGLEASGEVEKNVITGLAQSEKEPELIDMGNNPGKFYAFIGDALLATDGDKVWAFSLKSQKEVWRSDAAIKALNCDSEYDALFVYQPESNHNLALMSCASETTTHYAVISAKDGKVVTKKELNSDEVSSFMEILKDGSLVTCENNALTHYEIVASTEKKLWSQPVEGCGYGVREYDSGWLRMTWEGGDWGQLFNLRDGSQPAVVQAFIDSIENLEEDSYSFTPLAKGNFAVEYSTETGGDTSVGHAVIVDAQGRPLSQTYDNAFFSITDDERVVLAVSYEFTGDYKLKKSTCLDPASGQELWINEDAGIGCALGADKQFIWGWNFLCGGGGAPANHGGLLLDTNTGRTVPMGSLRGARDIYRTDTGFIVETYDDEEENGGIKLTSFAWKDGEFVRLWSQEYKNIPYFTEYQHRLYAASPGDGNGIGGYLGYK</sequence>
<protein>
    <submittedName>
        <fullName evidence="3">Uncharacterized protein</fullName>
    </submittedName>
</protein>
<feature type="compositionally biased region" description="Pro residues" evidence="1">
    <location>
        <begin position="17"/>
        <end position="26"/>
    </location>
</feature>
<evidence type="ECO:0000256" key="1">
    <source>
        <dbReference type="SAM" id="MobiDB-lite"/>
    </source>
</evidence>
<evidence type="ECO:0000256" key="2">
    <source>
        <dbReference type="SAM" id="Phobius"/>
    </source>
</evidence>
<evidence type="ECO:0000313" key="4">
    <source>
        <dbReference type="Proteomes" id="UP000578252"/>
    </source>
</evidence>
<keyword evidence="2" id="KW-1133">Transmembrane helix</keyword>
<dbReference type="InterPro" id="IPR011047">
    <property type="entry name" value="Quinoprotein_ADH-like_sf"/>
</dbReference>
<proteinExistence type="predicted"/>
<dbReference type="AlphaFoldDB" id="A0A7Y0TVE4"/>
<feature type="compositionally biased region" description="Polar residues" evidence="1">
    <location>
        <begin position="31"/>
        <end position="50"/>
    </location>
</feature>
<dbReference type="Proteomes" id="UP000578252">
    <property type="component" value="Unassembled WGS sequence"/>
</dbReference>
<dbReference type="EMBL" id="JABCUR010000007">
    <property type="protein sequence ID" value="NMW65489.1"/>
    <property type="molecule type" value="Genomic_DNA"/>
</dbReference>
<accession>A0A7Y0TVE4</accession>
<dbReference type="RefSeq" id="WP_169756842.1">
    <property type="nucleotide sequence ID" value="NZ_CAMPNB010000035.1"/>
</dbReference>
<comment type="caution">
    <text evidence="3">The sequence shown here is derived from an EMBL/GenBank/DDBJ whole genome shotgun (WGS) entry which is preliminary data.</text>
</comment>
<dbReference type="SUPFAM" id="SSF50998">
    <property type="entry name" value="Quinoprotein alcohol dehydrogenase-like"/>
    <property type="match status" value="1"/>
</dbReference>
<feature type="transmembrane region" description="Helical" evidence="2">
    <location>
        <begin position="82"/>
        <end position="104"/>
    </location>
</feature>
<keyword evidence="2" id="KW-0812">Transmembrane</keyword>
<reference evidence="3 4" key="1">
    <citation type="submission" date="2020-04" db="EMBL/GenBank/DDBJ databases">
        <title>Antimicrobial susceptibility and clonality of vaginal-derived multi-drug resistant Mobiluncus isolates in China.</title>
        <authorList>
            <person name="Zhang X."/>
        </authorList>
    </citation>
    <scope>NUCLEOTIDE SEQUENCE [LARGE SCALE GENOMIC DNA]</scope>
    <source>
        <strain evidence="3 4">13</strain>
    </source>
</reference>
<organism evidence="3 4">
    <name type="scientific">Mobiluncus mulieris</name>
    <dbReference type="NCBI Taxonomy" id="2052"/>
    <lineage>
        <taxon>Bacteria</taxon>
        <taxon>Bacillati</taxon>
        <taxon>Actinomycetota</taxon>
        <taxon>Actinomycetes</taxon>
        <taxon>Actinomycetales</taxon>
        <taxon>Actinomycetaceae</taxon>
        <taxon>Mobiluncus</taxon>
    </lineage>
</organism>